<dbReference type="PANTHER" id="PTHR43649:SF12">
    <property type="entry name" value="DIACETYLCHITOBIOSE BINDING PROTEIN DASA"/>
    <property type="match status" value="1"/>
</dbReference>
<dbReference type="PANTHER" id="PTHR43649">
    <property type="entry name" value="ARABINOSE-BINDING PROTEIN-RELATED"/>
    <property type="match status" value="1"/>
</dbReference>
<dbReference type="Gene3D" id="3.40.190.10">
    <property type="entry name" value="Periplasmic binding protein-like II"/>
    <property type="match status" value="1"/>
</dbReference>
<dbReference type="PATRIC" id="fig|1195236.3.peg.900"/>
<accession>S0FW68</accession>
<dbReference type="STRING" id="1195236.CTER_0577"/>
<dbReference type="SUPFAM" id="SSF53850">
    <property type="entry name" value="Periplasmic binding protein-like II"/>
    <property type="match status" value="1"/>
</dbReference>
<keyword evidence="1" id="KW-0762">Sugar transport</keyword>
<dbReference type="InterPro" id="IPR050490">
    <property type="entry name" value="Bact_solute-bd_prot1"/>
</dbReference>
<dbReference type="Pfam" id="PF01547">
    <property type="entry name" value="SBP_bac_1"/>
    <property type="match status" value="1"/>
</dbReference>
<comment type="caution">
    <text evidence="1">The sequence shown here is derived from an EMBL/GenBank/DDBJ whole genome shotgun (WGS) entry which is preliminary data.</text>
</comment>
<dbReference type="AlphaFoldDB" id="S0FW68"/>
<evidence type="ECO:0000313" key="2">
    <source>
        <dbReference type="Proteomes" id="UP000014155"/>
    </source>
</evidence>
<evidence type="ECO:0000313" key="1">
    <source>
        <dbReference type="EMBL" id="EMS73409.1"/>
    </source>
</evidence>
<dbReference type="InterPro" id="IPR006059">
    <property type="entry name" value="SBP"/>
</dbReference>
<dbReference type="eggNOG" id="COG1653">
    <property type="taxonomic scope" value="Bacteria"/>
</dbReference>
<protein>
    <submittedName>
        <fullName evidence="1">ABC-type sugar transport system, periplasmic component</fullName>
    </submittedName>
</protein>
<proteinExistence type="predicted"/>
<dbReference type="RefSeq" id="WP_004623905.1">
    <property type="nucleotide sequence ID" value="NZ_AORV01000020.1"/>
</dbReference>
<organism evidence="1 2">
    <name type="scientific">Ruminiclostridium cellobioparum subsp. termitidis CT1112</name>
    <dbReference type="NCBI Taxonomy" id="1195236"/>
    <lineage>
        <taxon>Bacteria</taxon>
        <taxon>Bacillati</taxon>
        <taxon>Bacillota</taxon>
        <taxon>Clostridia</taxon>
        <taxon>Eubacteriales</taxon>
        <taxon>Oscillospiraceae</taxon>
        <taxon>Ruminiclostridium</taxon>
    </lineage>
</organism>
<sequence length="429" mass="48882">MVKHVISRCIACLTAILLLINITGCSPRIEISQADHTENVKNLEMWKFRSNKEDYVISRWVKQWNEENPGIQVNFEVIPYNDYLTNRLPTAFATNSAPDIYMISAGSFLKYAKAGYMLPLDDFISDGLKKDLNPQSLEIATYNKKVLGIPIEREPVALYYNKKVFERQHLKPPTTWSELESCAKTVQSDAISGICLPTQINDYQNFIFYTFLMQTTGSTDSYMAATQFGTRGAKALSLWRNLAKYNYTQETSVQIPSDIYPFATEKSAMQICGFWAVRMLEKYYPDLEYGIVPVPHPDGGSSVSVYGGWYQAVNSNSRFAQDAVKFTLWMWGEDTSRPLEWCTEASSKVPARKSVIDNNRDIFYKGKNTFFMQEVMSRSIPEPRYSVEISSTISKALQDAMYSDKKIDDIAKFAEDQIHGYIGGESQIF</sequence>
<keyword evidence="2" id="KW-1185">Reference proteome</keyword>
<gene>
    <name evidence="1" type="ORF">CTER_0577</name>
</gene>
<dbReference type="EMBL" id="AORV01000020">
    <property type="protein sequence ID" value="EMS73409.1"/>
    <property type="molecule type" value="Genomic_DNA"/>
</dbReference>
<dbReference type="CDD" id="cd13585">
    <property type="entry name" value="PBP2_TMBP_like"/>
    <property type="match status" value="1"/>
</dbReference>
<name>S0FW68_RUMCE</name>
<keyword evidence="1" id="KW-0813">Transport</keyword>
<dbReference type="Proteomes" id="UP000014155">
    <property type="component" value="Unassembled WGS sequence"/>
</dbReference>
<reference evidence="1 2" key="1">
    <citation type="journal article" date="2013" name="Genome Announc.">
        <title>Draft Genome Sequence of the Cellulolytic, Mesophilic, Anaerobic Bacterium Clostridium termitidis Strain CT1112 (DSM 5398).</title>
        <authorList>
            <person name="Lal S."/>
            <person name="Ramachandran U."/>
            <person name="Zhang X."/>
            <person name="Munir R."/>
            <person name="Sparling R."/>
            <person name="Levin D.B."/>
        </authorList>
    </citation>
    <scope>NUCLEOTIDE SEQUENCE [LARGE SCALE GENOMIC DNA]</scope>
    <source>
        <strain evidence="1 2">CT1112</strain>
    </source>
</reference>